<dbReference type="AlphaFoldDB" id="A0A076PWQ0"/>
<gene>
    <name evidence="1" type="ORF">O987_18525</name>
</gene>
<dbReference type="KEGG" id="ctes:O987_18525"/>
<accession>A0A076PWQ0</accession>
<proteinExistence type="predicted"/>
<evidence type="ECO:0000313" key="1">
    <source>
        <dbReference type="EMBL" id="AIJ47812.1"/>
    </source>
</evidence>
<sequence length="63" mass="6847">MLAEMVAGWPALAHRAADRLRRVMGVEVKALLASRWKLSCKDCKTAAALAAELRGSIVEKRLG</sequence>
<dbReference type="EMBL" id="CP006704">
    <property type="protein sequence ID" value="AIJ47812.1"/>
    <property type="molecule type" value="Genomic_DNA"/>
</dbReference>
<organism evidence="1 2">
    <name type="scientific">Comamonas testosteroni TK102</name>
    <dbReference type="NCBI Taxonomy" id="1392005"/>
    <lineage>
        <taxon>Bacteria</taxon>
        <taxon>Pseudomonadati</taxon>
        <taxon>Pseudomonadota</taxon>
        <taxon>Betaproteobacteria</taxon>
        <taxon>Burkholderiales</taxon>
        <taxon>Comamonadaceae</taxon>
        <taxon>Comamonas</taxon>
    </lineage>
</organism>
<name>A0A076PWQ0_COMTE</name>
<reference evidence="1 2" key="1">
    <citation type="journal article" date="2014" name="Genome Announc.">
        <title>Complete Genome Sequence of Polychlorinated Biphenyl Degrader Comamonas testosteroni TK102 (NBRC 109938).</title>
        <authorList>
            <person name="Fukuda K."/>
            <person name="Hosoyama A."/>
            <person name="Tsuchikane K."/>
            <person name="Ohji S."/>
            <person name="Yamazoe A."/>
            <person name="Fujita N."/>
            <person name="Shintani M."/>
            <person name="Kimbara K."/>
        </authorList>
    </citation>
    <scope>NUCLEOTIDE SEQUENCE [LARGE SCALE GENOMIC DNA]</scope>
    <source>
        <strain evidence="1">TK102</strain>
    </source>
</reference>
<protein>
    <submittedName>
        <fullName evidence="1">Uncharacterized protein</fullName>
    </submittedName>
</protein>
<evidence type="ECO:0000313" key="2">
    <source>
        <dbReference type="Proteomes" id="UP000028782"/>
    </source>
</evidence>
<dbReference type="Proteomes" id="UP000028782">
    <property type="component" value="Chromosome"/>
</dbReference>
<dbReference type="HOGENOM" id="CLU_2878139_0_0_4"/>